<dbReference type="InterPro" id="IPR003593">
    <property type="entry name" value="AAA+_ATPase"/>
</dbReference>
<dbReference type="FunFam" id="3.40.50.300:FF:000006">
    <property type="entry name" value="DNA-binding transcriptional regulator NtrC"/>
    <property type="match status" value="1"/>
</dbReference>
<keyword evidence="8" id="KW-0902">Two-component regulatory system</keyword>
<comment type="caution">
    <text evidence="19">The sequence shown here is derived from an EMBL/GenBank/DDBJ whole genome shotgun (WGS) entry which is preliminary data.</text>
</comment>
<evidence type="ECO:0000256" key="16">
    <source>
        <dbReference type="PROSITE-ProRule" id="PRU00169"/>
    </source>
</evidence>
<evidence type="ECO:0000256" key="6">
    <source>
        <dbReference type="ARBA" id="ARBA00022741"/>
    </source>
</evidence>
<evidence type="ECO:0000259" key="18">
    <source>
        <dbReference type="PROSITE" id="PS50110"/>
    </source>
</evidence>
<dbReference type="Proteomes" id="UP000318288">
    <property type="component" value="Unassembled WGS sequence"/>
</dbReference>
<dbReference type="PROSITE" id="PS50045">
    <property type="entry name" value="SIGMA54_INTERACT_4"/>
    <property type="match status" value="1"/>
</dbReference>
<keyword evidence="10" id="KW-0238">DNA-binding</keyword>
<keyword evidence="20" id="KW-1185">Reference proteome</keyword>
<dbReference type="RefSeq" id="WP_146461520.1">
    <property type="nucleotide sequence ID" value="NZ_SJPW01000007.1"/>
</dbReference>
<dbReference type="GO" id="GO:0005524">
    <property type="term" value="F:ATP binding"/>
    <property type="evidence" value="ECO:0007669"/>
    <property type="project" value="UniProtKB-KW"/>
</dbReference>
<organism evidence="19 20">
    <name type="scientific">Rubripirellula tenax</name>
    <dbReference type="NCBI Taxonomy" id="2528015"/>
    <lineage>
        <taxon>Bacteria</taxon>
        <taxon>Pseudomonadati</taxon>
        <taxon>Planctomycetota</taxon>
        <taxon>Planctomycetia</taxon>
        <taxon>Pirellulales</taxon>
        <taxon>Pirellulaceae</taxon>
        <taxon>Rubripirellula</taxon>
    </lineage>
</organism>
<dbReference type="InterPro" id="IPR002197">
    <property type="entry name" value="HTH_Fis"/>
</dbReference>
<keyword evidence="7" id="KW-0067">ATP-binding</keyword>
<dbReference type="InterPro" id="IPR001789">
    <property type="entry name" value="Sig_transdc_resp-reg_receiver"/>
</dbReference>
<dbReference type="Pfam" id="PF02954">
    <property type="entry name" value="HTH_8"/>
    <property type="match status" value="1"/>
</dbReference>
<dbReference type="Gene3D" id="3.40.50.300">
    <property type="entry name" value="P-loop containing nucleotide triphosphate hydrolases"/>
    <property type="match status" value="1"/>
</dbReference>
<dbReference type="AlphaFoldDB" id="A0A5C6ED26"/>
<accession>A0A5C6ED26</accession>
<dbReference type="Gene3D" id="3.40.50.2300">
    <property type="match status" value="1"/>
</dbReference>
<comment type="subcellular location">
    <subcellularLocation>
        <location evidence="1">Cytoplasm</location>
    </subcellularLocation>
</comment>
<evidence type="ECO:0000256" key="8">
    <source>
        <dbReference type="ARBA" id="ARBA00023012"/>
    </source>
</evidence>
<dbReference type="Pfam" id="PF25601">
    <property type="entry name" value="AAA_lid_14"/>
    <property type="match status" value="1"/>
</dbReference>
<dbReference type="OrthoDB" id="9803970at2"/>
<dbReference type="InterPro" id="IPR002078">
    <property type="entry name" value="Sigma_54_int"/>
</dbReference>
<keyword evidence="13" id="KW-0535">Nitrogen fixation</keyword>
<dbReference type="InterPro" id="IPR058031">
    <property type="entry name" value="AAA_lid_NorR"/>
</dbReference>
<evidence type="ECO:0000256" key="2">
    <source>
        <dbReference type="ARBA" id="ARBA00019059"/>
    </source>
</evidence>
<dbReference type="PANTHER" id="PTHR32071:SF95">
    <property type="entry name" value="DNA-BINDING TRANSCRIPTIONAL REGULATOR NTRC"/>
    <property type="match status" value="1"/>
</dbReference>
<proteinExistence type="predicted"/>
<evidence type="ECO:0000256" key="9">
    <source>
        <dbReference type="ARBA" id="ARBA00023015"/>
    </source>
</evidence>
<evidence type="ECO:0000256" key="11">
    <source>
        <dbReference type="ARBA" id="ARBA00023159"/>
    </source>
</evidence>
<evidence type="ECO:0000256" key="12">
    <source>
        <dbReference type="ARBA" id="ARBA00023163"/>
    </source>
</evidence>
<dbReference type="Gene3D" id="1.10.10.60">
    <property type="entry name" value="Homeodomain-like"/>
    <property type="match status" value="1"/>
</dbReference>
<feature type="domain" description="Response regulatory" evidence="18">
    <location>
        <begin position="3"/>
        <end position="115"/>
    </location>
</feature>
<evidence type="ECO:0000259" key="17">
    <source>
        <dbReference type="PROSITE" id="PS50045"/>
    </source>
</evidence>
<evidence type="ECO:0000256" key="10">
    <source>
        <dbReference type="ARBA" id="ARBA00023125"/>
    </source>
</evidence>
<feature type="domain" description="Sigma-54 factor interaction" evidence="17">
    <location>
        <begin position="144"/>
        <end position="373"/>
    </location>
</feature>
<dbReference type="GO" id="GO:0006355">
    <property type="term" value="P:regulation of DNA-templated transcription"/>
    <property type="evidence" value="ECO:0007669"/>
    <property type="project" value="InterPro"/>
</dbReference>
<dbReference type="SMART" id="SM00382">
    <property type="entry name" value="AAA"/>
    <property type="match status" value="1"/>
</dbReference>
<dbReference type="InterPro" id="IPR011006">
    <property type="entry name" value="CheY-like_superfamily"/>
</dbReference>
<keyword evidence="11" id="KW-0010">Activator</keyword>
<keyword evidence="6" id="KW-0547">Nucleotide-binding</keyword>
<evidence type="ECO:0000313" key="19">
    <source>
        <dbReference type="EMBL" id="TWU47593.1"/>
    </source>
</evidence>
<name>A0A5C6ED26_9BACT</name>
<dbReference type="SUPFAM" id="SSF52540">
    <property type="entry name" value="P-loop containing nucleoside triphosphate hydrolases"/>
    <property type="match status" value="1"/>
</dbReference>
<evidence type="ECO:0000256" key="4">
    <source>
        <dbReference type="ARBA" id="ARBA00022491"/>
    </source>
</evidence>
<keyword evidence="12" id="KW-0804">Transcription</keyword>
<reference evidence="19 20" key="1">
    <citation type="submission" date="2019-02" db="EMBL/GenBank/DDBJ databases">
        <title>Deep-cultivation of Planctomycetes and their phenomic and genomic characterization uncovers novel biology.</title>
        <authorList>
            <person name="Wiegand S."/>
            <person name="Jogler M."/>
            <person name="Boedeker C."/>
            <person name="Pinto D."/>
            <person name="Vollmers J."/>
            <person name="Rivas-Marin E."/>
            <person name="Kohn T."/>
            <person name="Peeters S.H."/>
            <person name="Heuer A."/>
            <person name="Rast P."/>
            <person name="Oberbeckmann S."/>
            <person name="Bunk B."/>
            <person name="Jeske O."/>
            <person name="Meyerdierks A."/>
            <person name="Storesund J.E."/>
            <person name="Kallscheuer N."/>
            <person name="Luecker S."/>
            <person name="Lage O.M."/>
            <person name="Pohl T."/>
            <person name="Merkel B.J."/>
            <person name="Hornburger P."/>
            <person name="Mueller R.-W."/>
            <person name="Bruemmer F."/>
            <person name="Labrenz M."/>
            <person name="Spormann A.M."/>
            <person name="Op Den Camp H."/>
            <person name="Overmann J."/>
            <person name="Amann R."/>
            <person name="Jetten M.S.M."/>
            <person name="Mascher T."/>
            <person name="Medema M.H."/>
            <person name="Devos D.P."/>
            <person name="Kaster A.-K."/>
            <person name="Ovreas L."/>
            <person name="Rohde M."/>
            <person name="Galperin M.Y."/>
            <person name="Jogler C."/>
        </authorList>
    </citation>
    <scope>NUCLEOTIDE SEQUENCE [LARGE SCALE GENOMIC DNA]</scope>
    <source>
        <strain evidence="19 20">Poly51</strain>
    </source>
</reference>
<dbReference type="GO" id="GO:0005737">
    <property type="term" value="C:cytoplasm"/>
    <property type="evidence" value="ECO:0007669"/>
    <property type="project" value="UniProtKB-SubCell"/>
</dbReference>
<evidence type="ECO:0000256" key="7">
    <source>
        <dbReference type="ARBA" id="ARBA00022840"/>
    </source>
</evidence>
<dbReference type="Pfam" id="PF00158">
    <property type="entry name" value="Sigma54_activat"/>
    <property type="match status" value="1"/>
</dbReference>
<keyword evidence="4" id="KW-0678">Repressor</keyword>
<dbReference type="Gene3D" id="1.10.8.60">
    <property type="match status" value="1"/>
</dbReference>
<protein>
    <recommendedName>
        <fullName evidence="2">DNA-binding transcriptional regulator NtrC</fullName>
    </recommendedName>
    <alternativeName>
        <fullName evidence="14">Nitrogen regulation protein NR(I)</fullName>
    </alternativeName>
    <alternativeName>
        <fullName evidence="15">Nitrogen regulator I</fullName>
    </alternativeName>
</protein>
<dbReference type="InterPro" id="IPR009057">
    <property type="entry name" value="Homeodomain-like_sf"/>
</dbReference>
<dbReference type="SUPFAM" id="SSF46689">
    <property type="entry name" value="Homeodomain-like"/>
    <property type="match status" value="1"/>
</dbReference>
<dbReference type="PROSITE" id="PS50110">
    <property type="entry name" value="RESPONSE_REGULATORY"/>
    <property type="match status" value="1"/>
</dbReference>
<keyword evidence="5 16" id="KW-0597">Phosphoprotein</keyword>
<dbReference type="GO" id="GO:0043565">
    <property type="term" value="F:sequence-specific DNA binding"/>
    <property type="evidence" value="ECO:0007669"/>
    <property type="project" value="InterPro"/>
</dbReference>
<dbReference type="PRINTS" id="PR01590">
    <property type="entry name" value="HTHFIS"/>
</dbReference>
<keyword evidence="3" id="KW-0963">Cytoplasm</keyword>
<dbReference type="GO" id="GO:0000160">
    <property type="term" value="P:phosphorelay signal transduction system"/>
    <property type="evidence" value="ECO:0007669"/>
    <property type="project" value="UniProtKB-KW"/>
</dbReference>
<dbReference type="SMART" id="SM00448">
    <property type="entry name" value="REC"/>
    <property type="match status" value="1"/>
</dbReference>
<feature type="modified residue" description="4-aspartylphosphate" evidence="16">
    <location>
        <position position="50"/>
    </location>
</feature>
<dbReference type="Pfam" id="PF00072">
    <property type="entry name" value="Response_reg"/>
    <property type="match status" value="1"/>
</dbReference>
<evidence type="ECO:0000313" key="20">
    <source>
        <dbReference type="Proteomes" id="UP000318288"/>
    </source>
</evidence>
<evidence type="ECO:0000256" key="14">
    <source>
        <dbReference type="ARBA" id="ARBA00029881"/>
    </source>
</evidence>
<keyword evidence="9" id="KW-0805">Transcription regulation</keyword>
<evidence type="ECO:0000256" key="13">
    <source>
        <dbReference type="ARBA" id="ARBA00023231"/>
    </source>
</evidence>
<dbReference type="PANTHER" id="PTHR32071">
    <property type="entry name" value="TRANSCRIPTIONAL REGULATORY PROTEIN"/>
    <property type="match status" value="1"/>
</dbReference>
<evidence type="ECO:0000256" key="5">
    <source>
        <dbReference type="ARBA" id="ARBA00022553"/>
    </source>
</evidence>
<dbReference type="InterPro" id="IPR027417">
    <property type="entry name" value="P-loop_NTPase"/>
</dbReference>
<evidence type="ECO:0000256" key="15">
    <source>
        <dbReference type="ARBA" id="ARBA00031910"/>
    </source>
</evidence>
<sequence length="477" mass="52922">MTRILVIDDEPLILDAIEMAFPDDEVTTCVTAGQGIDAFLKSLPDVVLCDIRLPDMSGMEAFEKLHRIDAKVPIILMTGRGTAQTAIEAMQRGAFEYVLKPLDPDTLIPLIEDAAETSRMTRIRAIVPDDSQDEVSFDGDNDLLIGNCPAMQEVYRSIGRVARQNVTALILGESGTGKEVIARAIYQYSQRSAGRFLAINCAAIPENLLESELFGHEKGAFTGAERKKVGKFELCNDGTLFLDEIGDMTPLMQTKILRVLQDQTFERVGGTGTIRTHARIIAATNRNLEQAIEDKEFRSDLFYRLNVYKIKLPPLRERGEDIALLANYFLRRFAKELDKQVTGFAAEAIDIINAYAWPGNVRELQSAVKHALLEATGPVIVPAYLPDSIREKQSTTKRAESQSQASSAKTGFDFAAMTRERLAAGSDDIHRELISVAEKEIFAEVLKHTDGNLTQAAKRLGITRTTLRSRLELFDVL</sequence>
<dbReference type="CDD" id="cd00009">
    <property type="entry name" value="AAA"/>
    <property type="match status" value="1"/>
</dbReference>
<dbReference type="SUPFAM" id="SSF52172">
    <property type="entry name" value="CheY-like"/>
    <property type="match status" value="1"/>
</dbReference>
<dbReference type="EMBL" id="SJPW01000007">
    <property type="protein sequence ID" value="TWU47593.1"/>
    <property type="molecule type" value="Genomic_DNA"/>
</dbReference>
<evidence type="ECO:0000256" key="1">
    <source>
        <dbReference type="ARBA" id="ARBA00004496"/>
    </source>
</evidence>
<evidence type="ECO:0000256" key="3">
    <source>
        <dbReference type="ARBA" id="ARBA00022490"/>
    </source>
</evidence>
<gene>
    <name evidence="19" type="primary">zraR_9</name>
    <name evidence="19" type="ORF">Poly51_53930</name>
</gene>